<dbReference type="FunFam" id="1.20.1250.20:FF:000078">
    <property type="entry name" value="MFS maltose transporter, putative"/>
    <property type="match status" value="1"/>
</dbReference>
<evidence type="ECO:0000259" key="9">
    <source>
        <dbReference type="PROSITE" id="PS50850"/>
    </source>
</evidence>
<comment type="similarity">
    <text evidence="2 7">Belongs to the major facilitator superfamily. Sugar transporter (TC 2.A.1.1) family.</text>
</comment>
<dbReference type="InterPro" id="IPR050360">
    <property type="entry name" value="MFS_Sugar_Transporters"/>
</dbReference>
<dbReference type="InterPro" id="IPR036259">
    <property type="entry name" value="MFS_trans_sf"/>
</dbReference>
<feature type="transmembrane region" description="Helical" evidence="8">
    <location>
        <begin position="374"/>
        <end position="396"/>
    </location>
</feature>
<evidence type="ECO:0000256" key="1">
    <source>
        <dbReference type="ARBA" id="ARBA00004141"/>
    </source>
</evidence>
<evidence type="ECO:0000313" key="10">
    <source>
        <dbReference type="EMBL" id="KAH7122657.1"/>
    </source>
</evidence>
<evidence type="ECO:0000256" key="6">
    <source>
        <dbReference type="ARBA" id="ARBA00023136"/>
    </source>
</evidence>
<feature type="transmembrane region" description="Helical" evidence="8">
    <location>
        <begin position="280"/>
        <end position="302"/>
    </location>
</feature>
<feature type="transmembrane region" description="Helical" evidence="8">
    <location>
        <begin position="314"/>
        <end position="335"/>
    </location>
</feature>
<dbReference type="OrthoDB" id="6612291at2759"/>
<keyword evidence="3 7" id="KW-0813">Transport</keyword>
<dbReference type="PANTHER" id="PTHR48022">
    <property type="entry name" value="PLASTIDIC GLUCOSE TRANSPORTER 4"/>
    <property type="match status" value="1"/>
</dbReference>
<keyword evidence="5 8" id="KW-1133">Transmembrane helix</keyword>
<sequence>MGKEAVSANPLQLDLRSHLKCMSICFVATLATFQYGLDYALVGGFLSMKGFLQVYGYYDPVRKSWNIDPTVQQLISSLMVIGTFCSSLMVGPFSQRYGRRVGLWAAAIVNFVATAIMMATTSKGALYFARFLLGTSVGWFLTFSQVYVHEVAPAHLRGIAFAVYQTQLSIGSVVGAAVDYSTHKIPNRRAYQIPLAVFYITPAIQFVLLFFIPETPRWLTVQKRDADAEASLRKLRNSNINEAEFQAELTEIREGTRRQMENSGTVFMDIWRGTNCRRTLLSIAVICFHAGTGSSWVIYYTTYYLEKAKVPDPFAYSILTTCCGIIGVLFSFFYVRKVDRRSIMLYGCLGCGLFQLMPAIAWTVKPNSKEASSAVVASVALFKFAYTTMGPYAWLIGGEYPNNQQRGYVFGIASALNFMLTWLGTFTAPFFINPAALGWNAKYGYIWFVSNLIMVVFTWFLLPETKDRTLEEIHEMFEAKLPARAFKGYVCRGMEELAMQAKAQLEEDGKAGHEVVHLEEVRRGEDETDAGRKV</sequence>
<feature type="transmembrane region" description="Helical" evidence="8">
    <location>
        <begin position="21"/>
        <end position="42"/>
    </location>
</feature>
<reference evidence="10" key="1">
    <citation type="journal article" date="2021" name="Nat. Commun.">
        <title>Genetic determinants of endophytism in the Arabidopsis root mycobiome.</title>
        <authorList>
            <person name="Mesny F."/>
            <person name="Miyauchi S."/>
            <person name="Thiergart T."/>
            <person name="Pickel B."/>
            <person name="Atanasova L."/>
            <person name="Karlsson M."/>
            <person name="Huettel B."/>
            <person name="Barry K.W."/>
            <person name="Haridas S."/>
            <person name="Chen C."/>
            <person name="Bauer D."/>
            <person name="Andreopoulos W."/>
            <person name="Pangilinan J."/>
            <person name="LaButti K."/>
            <person name="Riley R."/>
            <person name="Lipzen A."/>
            <person name="Clum A."/>
            <person name="Drula E."/>
            <person name="Henrissat B."/>
            <person name="Kohler A."/>
            <person name="Grigoriev I.V."/>
            <person name="Martin F.M."/>
            <person name="Hacquard S."/>
        </authorList>
    </citation>
    <scope>NUCLEOTIDE SEQUENCE</scope>
    <source>
        <strain evidence="10">MPI-CAGE-CH-0243</strain>
    </source>
</reference>
<evidence type="ECO:0000256" key="5">
    <source>
        <dbReference type="ARBA" id="ARBA00022989"/>
    </source>
</evidence>
<dbReference type="InterPro" id="IPR003663">
    <property type="entry name" value="Sugar/inositol_transpt"/>
</dbReference>
<dbReference type="GO" id="GO:0005351">
    <property type="term" value="F:carbohydrate:proton symporter activity"/>
    <property type="evidence" value="ECO:0007669"/>
    <property type="project" value="TreeGrafter"/>
</dbReference>
<dbReference type="PROSITE" id="PS50850">
    <property type="entry name" value="MFS"/>
    <property type="match status" value="1"/>
</dbReference>
<proteinExistence type="inferred from homology"/>
<evidence type="ECO:0000313" key="11">
    <source>
        <dbReference type="Proteomes" id="UP000700596"/>
    </source>
</evidence>
<feature type="transmembrane region" description="Helical" evidence="8">
    <location>
        <begin position="190"/>
        <end position="212"/>
    </location>
</feature>
<evidence type="ECO:0000256" key="3">
    <source>
        <dbReference type="ARBA" id="ARBA00022448"/>
    </source>
</evidence>
<feature type="domain" description="Major facilitator superfamily (MFS) profile" evidence="9">
    <location>
        <begin position="24"/>
        <end position="466"/>
    </location>
</feature>
<feature type="transmembrane region" description="Helical" evidence="8">
    <location>
        <begin position="408"/>
        <end position="432"/>
    </location>
</feature>
<comment type="caution">
    <text evidence="10">The sequence shown here is derived from an EMBL/GenBank/DDBJ whole genome shotgun (WGS) entry which is preliminary data.</text>
</comment>
<accession>A0A9P9IJL4</accession>
<dbReference type="InterPro" id="IPR020846">
    <property type="entry name" value="MFS_dom"/>
</dbReference>
<feature type="transmembrane region" description="Helical" evidence="8">
    <location>
        <begin position="125"/>
        <end position="147"/>
    </location>
</feature>
<dbReference type="SUPFAM" id="SSF103473">
    <property type="entry name" value="MFS general substrate transporter"/>
    <property type="match status" value="1"/>
</dbReference>
<dbReference type="Pfam" id="PF00083">
    <property type="entry name" value="Sugar_tr"/>
    <property type="match status" value="1"/>
</dbReference>
<feature type="transmembrane region" description="Helical" evidence="8">
    <location>
        <begin position="101"/>
        <end position="119"/>
    </location>
</feature>
<comment type="subcellular location">
    <subcellularLocation>
        <location evidence="1">Membrane</location>
        <topology evidence="1">Multi-pass membrane protein</topology>
    </subcellularLocation>
</comment>
<feature type="transmembrane region" description="Helical" evidence="8">
    <location>
        <begin position="74"/>
        <end position="94"/>
    </location>
</feature>
<feature type="transmembrane region" description="Helical" evidence="8">
    <location>
        <begin position="444"/>
        <end position="462"/>
    </location>
</feature>
<keyword evidence="4 8" id="KW-0812">Transmembrane</keyword>
<dbReference type="PANTHER" id="PTHR48022:SF10">
    <property type="entry name" value="MAJOR FACILITATOR SUPERFAMILY (MFS) PROFILE DOMAIN-CONTAINING PROTEIN"/>
    <property type="match status" value="1"/>
</dbReference>
<dbReference type="Gene3D" id="1.20.1250.20">
    <property type="entry name" value="MFS general substrate transporter like domains"/>
    <property type="match status" value="1"/>
</dbReference>
<keyword evidence="6 8" id="KW-0472">Membrane</keyword>
<dbReference type="InterPro" id="IPR005828">
    <property type="entry name" value="MFS_sugar_transport-like"/>
</dbReference>
<feature type="transmembrane region" description="Helical" evidence="8">
    <location>
        <begin position="159"/>
        <end position="178"/>
    </location>
</feature>
<dbReference type="GO" id="GO:0016020">
    <property type="term" value="C:membrane"/>
    <property type="evidence" value="ECO:0007669"/>
    <property type="project" value="UniProtKB-SubCell"/>
</dbReference>
<evidence type="ECO:0000256" key="8">
    <source>
        <dbReference type="SAM" id="Phobius"/>
    </source>
</evidence>
<name>A0A9P9IJL4_9PLEO</name>
<dbReference type="EMBL" id="JAGMWT010000009">
    <property type="protein sequence ID" value="KAH7122657.1"/>
    <property type="molecule type" value="Genomic_DNA"/>
</dbReference>
<evidence type="ECO:0000256" key="7">
    <source>
        <dbReference type="RuleBase" id="RU003346"/>
    </source>
</evidence>
<keyword evidence="11" id="KW-1185">Reference proteome</keyword>
<dbReference type="AlphaFoldDB" id="A0A9P9IJL4"/>
<dbReference type="NCBIfam" id="TIGR00879">
    <property type="entry name" value="SP"/>
    <property type="match status" value="1"/>
</dbReference>
<evidence type="ECO:0000256" key="4">
    <source>
        <dbReference type="ARBA" id="ARBA00022692"/>
    </source>
</evidence>
<dbReference type="Proteomes" id="UP000700596">
    <property type="component" value="Unassembled WGS sequence"/>
</dbReference>
<feature type="transmembrane region" description="Helical" evidence="8">
    <location>
        <begin position="342"/>
        <end position="362"/>
    </location>
</feature>
<protein>
    <submittedName>
        <fullName evidence="10">MFS transporter</fullName>
    </submittedName>
</protein>
<evidence type="ECO:0000256" key="2">
    <source>
        <dbReference type="ARBA" id="ARBA00010992"/>
    </source>
</evidence>
<gene>
    <name evidence="10" type="ORF">B0J11DRAFT_464654</name>
</gene>
<organism evidence="10 11">
    <name type="scientific">Dendryphion nanum</name>
    <dbReference type="NCBI Taxonomy" id="256645"/>
    <lineage>
        <taxon>Eukaryota</taxon>
        <taxon>Fungi</taxon>
        <taxon>Dikarya</taxon>
        <taxon>Ascomycota</taxon>
        <taxon>Pezizomycotina</taxon>
        <taxon>Dothideomycetes</taxon>
        <taxon>Pleosporomycetidae</taxon>
        <taxon>Pleosporales</taxon>
        <taxon>Torulaceae</taxon>
        <taxon>Dendryphion</taxon>
    </lineage>
</organism>